<dbReference type="AlphaFoldDB" id="A0A2H3J0Q8"/>
<dbReference type="Proteomes" id="UP000218811">
    <property type="component" value="Unassembled WGS sequence"/>
</dbReference>
<name>A0A2H3J0Q8_WOLCO</name>
<keyword evidence="2" id="KW-1185">Reference proteome</keyword>
<protein>
    <recommendedName>
        <fullName evidence="3">ABM domain-containing protein</fullName>
    </recommendedName>
</protein>
<accession>A0A2H3J0Q8</accession>
<evidence type="ECO:0000313" key="2">
    <source>
        <dbReference type="Proteomes" id="UP000218811"/>
    </source>
</evidence>
<dbReference type="OrthoDB" id="3830579at2759"/>
<dbReference type="OMA" id="WMEKESA"/>
<dbReference type="Gene3D" id="3.30.70.100">
    <property type="match status" value="1"/>
</dbReference>
<proteinExistence type="predicted"/>
<organism evidence="1 2">
    <name type="scientific">Wolfiporia cocos (strain MD-104)</name>
    <name type="common">Brown rot fungus</name>
    <dbReference type="NCBI Taxonomy" id="742152"/>
    <lineage>
        <taxon>Eukaryota</taxon>
        <taxon>Fungi</taxon>
        <taxon>Dikarya</taxon>
        <taxon>Basidiomycota</taxon>
        <taxon>Agaricomycotina</taxon>
        <taxon>Agaricomycetes</taxon>
        <taxon>Polyporales</taxon>
        <taxon>Phaeolaceae</taxon>
        <taxon>Wolfiporia</taxon>
    </lineage>
</organism>
<dbReference type="STRING" id="742152.A0A2H3J0Q8"/>
<gene>
    <name evidence="1" type="ORF">WOLCODRAFT_81646</name>
</gene>
<sequence>MSPIITEIMHVHVNDAFTAQPELYKELRNGARKGGLVHQHYGLGIEDPKQLYWILHFDQGFLPKDFTWPAEYGDFPQKIGAISTAEPVSYFMPLDEFPSSITAAPATLTLKSDVDLEKYKQTQNTVLASLRAAPGNHGACFSVTETDPSRAYVFVGWDAIGDQHKWMEKESALLRGLYEHLQGSEIVHVKFTAHA</sequence>
<reference evidence="1 2" key="1">
    <citation type="journal article" date="2012" name="Science">
        <title>The Paleozoic origin of enzymatic lignin decomposition reconstructed from 31 fungal genomes.</title>
        <authorList>
            <person name="Floudas D."/>
            <person name="Binder M."/>
            <person name="Riley R."/>
            <person name="Barry K."/>
            <person name="Blanchette R.A."/>
            <person name="Henrissat B."/>
            <person name="Martinez A.T."/>
            <person name="Otillar R."/>
            <person name="Spatafora J.W."/>
            <person name="Yadav J.S."/>
            <person name="Aerts A."/>
            <person name="Benoit I."/>
            <person name="Boyd A."/>
            <person name="Carlson A."/>
            <person name="Copeland A."/>
            <person name="Coutinho P.M."/>
            <person name="de Vries R.P."/>
            <person name="Ferreira P."/>
            <person name="Findley K."/>
            <person name="Foster B."/>
            <person name="Gaskell J."/>
            <person name="Glotzer D."/>
            <person name="Gorecki P."/>
            <person name="Heitman J."/>
            <person name="Hesse C."/>
            <person name="Hori C."/>
            <person name="Igarashi K."/>
            <person name="Jurgens J.A."/>
            <person name="Kallen N."/>
            <person name="Kersten P."/>
            <person name="Kohler A."/>
            <person name="Kuees U."/>
            <person name="Kumar T.K.A."/>
            <person name="Kuo A."/>
            <person name="LaButti K."/>
            <person name="Larrondo L.F."/>
            <person name="Lindquist E."/>
            <person name="Ling A."/>
            <person name="Lombard V."/>
            <person name="Lucas S."/>
            <person name="Lundell T."/>
            <person name="Martin R."/>
            <person name="McLaughlin D.J."/>
            <person name="Morgenstern I."/>
            <person name="Morin E."/>
            <person name="Murat C."/>
            <person name="Nagy L.G."/>
            <person name="Nolan M."/>
            <person name="Ohm R.A."/>
            <person name="Patyshakuliyeva A."/>
            <person name="Rokas A."/>
            <person name="Ruiz-Duenas F.J."/>
            <person name="Sabat G."/>
            <person name="Salamov A."/>
            <person name="Samejima M."/>
            <person name="Schmutz J."/>
            <person name="Slot J.C."/>
            <person name="St John F."/>
            <person name="Stenlid J."/>
            <person name="Sun H."/>
            <person name="Sun S."/>
            <person name="Syed K."/>
            <person name="Tsang A."/>
            <person name="Wiebenga A."/>
            <person name="Young D."/>
            <person name="Pisabarro A."/>
            <person name="Eastwood D.C."/>
            <person name="Martin F."/>
            <person name="Cullen D."/>
            <person name="Grigoriev I.V."/>
            <person name="Hibbett D.S."/>
        </authorList>
    </citation>
    <scope>NUCLEOTIDE SEQUENCE [LARGE SCALE GENOMIC DNA]</scope>
    <source>
        <strain evidence="1 2">MD-104</strain>
    </source>
</reference>
<evidence type="ECO:0000313" key="1">
    <source>
        <dbReference type="EMBL" id="PCH35840.1"/>
    </source>
</evidence>
<dbReference type="EMBL" id="KB467865">
    <property type="protein sequence ID" value="PCH35840.1"/>
    <property type="molecule type" value="Genomic_DNA"/>
</dbReference>
<evidence type="ECO:0008006" key="3">
    <source>
        <dbReference type="Google" id="ProtNLM"/>
    </source>
</evidence>